<dbReference type="Gene3D" id="3.30.1330.60">
    <property type="entry name" value="OmpA-like domain"/>
    <property type="match status" value="1"/>
</dbReference>
<feature type="domain" description="OmpA-like" evidence="2">
    <location>
        <begin position="959"/>
        <end position="1031"/>
    </location>
</feature>
<dbReference type="SUPFAM" id="SSF103088">
    <property type="entry name" value="OmpA-like"/>
    <property type="match status" value="1"/>
</dbReference>
<dbReference type="GO" id="GO:0030313">
    <property type="term" value="C:cell envelope"/>
    <property type="evidence" value="ECO:0007669"/>
    <property type="project" value="UniProtKB-SubCell"/>
</dbReference>
<dbReference type="SUPFAM" id="SSF49899">
    <property type="entry name" value="Concanavalin A-like lectins/glucanases"/>
    <property type="match status" value="1"/>
</dbReference>
<dbReference type="Pfam" id="PF00691">
    <property type="entry name" value="OmpA"/>
    <property type="match status" value="1"/>
</dbReference>
<reference evidence="3" key="1">
    <citation type="submission" date="2020-05" db="EMBL/GenBank/DDBJ databases">
        <authorList>
            <person name="Chiriac C."/>
            <person name="Salcher M."/>
            <person name="Ghai R."/>
            <person name="Kavagutti S V."/>
        </authorList>
    </citation>
    <scope>NUCLEOTIDE SEQUENCE</scope>
</reference>
<dbReference type="InterPro" id="IPR013783">
    <property type="entry name" value="Ig-like_fold"/>
</dbReference>
<dbReference type="Gene3D" id="2.60.40.10">
    <property type="entry name" value="Immunoglobulins"/>
    <property type="match status" value="2"/>
</dbReference>
<evidence type="ECO:0000313" key="3">
    <source>
        <dbReference type="EMBL" id="CAB4884552.1"/>
    </source>
</evidence>
<dbReference type="GO" id="GO:0016020">
    <property type="term" value="C:membrane"/>
    <property type="evidence" value="ECO:0007669"/>
    <property type="project" value="InterPro"/>
</dbReference>
<dbReference type="InterPro" id="IPR015919">
    <property type="entry name" value="Cadherin-like_sf"/>
</dbReference>
<dbReference type="Pfam" id="PF09479">
    <property type="entry name" value="Flg_new"/>
    <property type="match status" value="3"/>
</dbReference>
<dbReference type="Gene3D" id="2.60.120.200">
    <property type="match status" value="1"/>
</dbReference>
<gene>
    <name evidence="3" type="ORF">UFOPK3482_00482</name>
</gene>
<sequence length="1054" mass="108701">MKKTARILVLAMIASLMTVVAGVAPSSAAPGKLTENFNMSELVNPFNWYASSSGSGDAHPCLSALNSSLSINLSGETVLPGCTGVTDLQGAGALFLTTANGNQAATMLYNRALPTAAGLDISFFQAQYGGTGADGISFFVKNGENNDLTVGIPGGGLGYKGIHGALFGVGFDSYGNWKNSSQKDIACAGNSVGEVAKTLIVRGPDKSASKDGSSGFCILPGGMAFTDGVIGAEYFGTPSNTRAQAARPVRILVDPSNLVNPKIRIYMWKTGSLTQDPTTAPIQLVVDQPAEYIAATSMKFGFSASTGGADDNHAIWGLQIAPQVTELSPTVHIVPDNSTVNAGAAAVYSYKFYKNAAHTIEFGATELTYSNPVCTSSYSAATNYTTFPTTLPITCTAANVAMHNVVATDTAVLTINRGTPSIAPATNTISGNANKAITATAGYTSRNFLNAAGVQYTISPALPTGLTINATTGVISGTPTSISSATYTVTGTSGAESASASLTINIAAPVTFAYTIAFDKGSGTSGTLATQTGNAETSVALSLFSTSTMIKPGYKFIGWLGSNSIAYTDGQVISLTGPINLTLTAEWTKSTYAYDISFYPNGGTGTMVKITGTNSSVTLPGNSFTRDGYTFVGWKDDSSTAYSDSQTLTLSQSTTLILQAQWVQGKVPLISPATTTISAVAGTPMTPTVGFTATNFTGAVTYSIAPVLPVGLSFNTATGSISGTPTTAKPVAVHIVTATSATESATAKVDVVISAVLTFPYAISFVANGGTGTMAGQTGLGSSVKLSNNTFTRAAFTFAGWKDDAGIAYTDGQTLALAATTSLALHAQWTASGAGGGADNLTDKIISISPAKGYANDEITITGEFNHVITSITVDGLLLPANSWKQDKTTVKFAAPGHAVGVVDIKLSTGLLPELTGQKFEYLALKQLEKEIGISGILCLGTFDKACPSKPGAAQPVSFKVGSNALSTKSIKILKSWQLEKAKSIIVYGYASKAGSKALNDKLTKKRAAEVGAWVKKNWPGLSIKTVGLGTKVNRLCKAFDNKCAMIKIVSLKK</sequence>
<evidence type="ECO:0000259" key="2">
    <source>
        <dbReference type="Pfam" id="PF00691"/>
    </source>
</evidence>
<dbReference type="Gene3D" id="2.60.40.4270">
    <property type="entry name" value="Listeria-Bacteroides repeat domain"/>
    <property type="match status" value="3"/>
</dbReference>
<name>A0A6J7ELX2_9ZZZZ</name>
<dbReference type="EMBL" id="CAFBLZ010000029">
    <property type="protein sequence ID" value="CAB4884552.1"/>
    <property type="molecule type" value="Genomic_DNA"/>
</dbReference>
<evidence type="ECO:0000256" key="1">
    <source>
        <dbReference type="ARBA" id="ARBA00004196"/>
    </source>
</evidence>
<organism evidence="3">
    <name type="scientific">freshwater metagenome</name>
    <dbReference type="NCBI Taxonomy" id="449393"/>
    <lineage>
        <taxon>unclassified sequences</taxon>
        <taxon>metagenomes</taxon>
        <taxon>ecological metagenomes</taxon>
    </lineage>
</organism>
<dbReference type="InterPro" id="IPR006665">
    <property type="entry name" value="OmpA-like"/>
</dbReference>
<dbReference type="InterPro" id="IPR036737">
    <property type="entry name" value="OmpA-like_sf"/>
</dbReference>
<proteinExistence type="predicted"/>
<dbReference type="InterPro" id="IPR042229">
    <property type="entry name" value="Listeria/Bacterioides_rpt_sf"/>
</dbReference>
<dbReference type="InterPro" id="IPR013378">
    <property type="entry name" value="InlB-like_B-rpt"/>
</dbReference>
<comment type="subcellular location">
    <subcellularLocation>
        <location evidence="1">Cell envelope</location>
    </subcellularLocation>
</comment>
<dbReference type="InterPro" id="IPR013320">
    <property type="entry name" value="ConA-like_dom_sf"/>
</dbReference>
<protein>
    <submittedName>
        <fullName evidence="3">Unannotated protein</fullName>
    </submittedName>
</protein>
<dbReference type="GO" id="GO:0005509">
    <property type="term" value="F:calcium ion binding"/>
    <property type="evidence" value="ECO:0007669"/>
    <property type="project" value="InterPro"/>
</dbReference>
<dbReference type="Pfam" id="PF05345">
    <property type="entry name" value="He_PIG"/>
    <property type="match status" value="2"/>
</dbReference>
<dbReference type="SUPFAM" id="SSF49313">
    <property type="entry name" value="Cadherin-like"/>
    <property type="match status" value="1"/>
</dbReference>
<dbReference type="AlphaFoldDB" id="A0A6J7ELX2"/>
<accession>A0A6J7ELX2</accession>